<feature type="domain" description="DUF4220" evidence="1">
    <location>
        <begin position="56"/>
        <end position="270"/>
    </location>
</feature>
<dbReference type="InterPro" id="IPR007658">
    <property type="entry name" value="DUF594"/>
</dbReference>
<protein>
    <recommendedName>
        <fullName evidence="1">DUF4220 domain-containing protein</fullName>
    </recommendedName>
</protein>
<reference evidence="2" key="1">
    <citation type="submission" date="2022-08" db="EMBL/GenBank/DDBJ databases">
        <authorList>
            <person name="Marques A."/>
        </authorList>
    </citation>
    <scope>NUCLEOTIDE SEQUENCE</scope>
    <source>
        <strain evidence="2">RhyPub2mFocal</strain>
        <tissue evidence="2">Leaves</tissue>
    </source>
</reference>
<keyword evidence="3" id="KW-1185">Reference proteome</keyword>
<evidence type="ECO:0000313" key="2">
    <source>
        <dbReference type="EMBL" id="KAJ4780770.1"/>
    </source>
</evidence>
<dbReference type="Pfam" id="PF04578">
    <property type="entry name" value="DUF594"/>
    <property type="match status" value="1"/>
</dbReference>
<dbReference type="AlphaFoldDB" id="A0AAV8EH83"/>
<evidence type="ECO:0000313" key="3">
    <source>
        <dbReference type="Proteomes" id="UP001140206"/>
    </source>
</evidence>
<evidence type="ECO:0000259" key="1">
    <source>
        <dbReference type="Pfam" id="PF13968"/>
    </source>
</evidence>
<gene>
    <name evidence="2" type="ORF">LUZ62_065027</name>
</gene>
<dbReference type="Pfam" id="PF13968">
    <property type="entry name" value="DUF4220"/>
    <property type="match status" value="1"/>
</dbReference>
<comment type="caution">
    <text evidence="2">The sequence shown here is derived from an EMBL/GenBank/DDBJ whole genome shotgun (WGS) entry which is preliminary data.</text>
</comment>
<organism evidence="2 3">
    <name type="scientific">Rhynchospora pubera</name>
    <dbReference type="NCBI Taxonomy" id="906938"/>
    <lineage>
        <taxon>Eukaryota</taxon>
        <taxon>Viridiplantae</taxon>
        <taxon>Streptophyta</taxon>
        <taxon>Embryophyta</taxon>
        <taxon>Tracheophyta</taxon>
        <taxon>Spermatophyta</taxon>
        <taxon>Magnoliopsida</taxon>
        <taxon>Liliopsida</taxon>
        <taxon>Poales</taxon>
        <taxon>Cyperaceae</taxon>
        <taxon>Cyperoideae</taxon>
        <taxon>Rhynchosporeae</taxon>
        <taxon>Rhynchospora</taxon>
    </lineage>
</organism>
<sequence>MERDFAPEQPPVTNYVEPPPRLWHNNKILKKIPELTNDPVINLINQGIGFATAYISQNDIYMIWVIVLLIAYENVANISSSSLLEEASTRSSREYVFLYNCGLAGYLIIKYKGSGEFYRALLVLWSLVIAKFLIRIVNYMLAQRAYGLENANLVSDYMKSEHKLTNSSDAIDPISMKGYKYLVMGEEKVDAKAEAPDYTAEVELKPHVVTVEKVWDCKERLLHPSVDKNGSLKDVCLSFALFKLLRRRYFGYPAAEAQGDQKLKTRRFLLEGLLCAKATGVDTEEVDKERVIATFCYPRFSISVNNTLGQYSLVTNCNKNSLKRSQGIWLFISTCGVQKSRSRPPGLKGSKAVELSKHVKNAIFDTLLRSRGELTNGKATLQRYGQSLYHDLQSTLNPATPIHTIMMWHIATSFCAIHPVKEGGNKMSIKPDLTVATHLSNYCAYLVAFHPDLLPLTTTYSVKHMLWKVFEETCEFFGRERKLEAKYERMMSCRDDDGKIIHRGAALGRYLHENIKDDTQRWKMLADFWSEYILFIAPSGSTRAHIQELGNGSEYITHLWALLYHGGIIDTSSAEYHPL</sequence>
<accession>A0AAV8EH83</accession>
<dbReference type="Proteomes" id="UP001140206">
    <property type="component" value="Chromosome 3"/>
</dbReference>
<dbReference type="PANTHER" id="PTHR31325">
    <property type="entry name" value="OS01G0798800 PROTEIN-RELATED"/>
    <property type="match status" value="1"/>
</dbReference>
<proteinExistence type="predicted"/>
<dbReference type="InterPro" id="IPR025315">
    <property type="entry name" value="DUF4220"/>
</dbReference>
<dbReference type="EMBL" id="JAMFTS010000003">
    <property type="protein sequence ID" value="KAJ4780770.1"/>
    <property type="molecule type" value="Genomic_DNA"/>
</dbReference>
<name>A0AAV8EH83_9POAL</name>